<sequence length="90" mass="10322">MSINGIVHHARRRSYYSALQKRLQTEARKILFGPICPPSATARIPVSDVTGALTRTPFDKTVLESEPTFLLQNCTMMFFASKVHLYKYFR</sequence>
<gene>
    <name evidence="1" type="ORF">BD311DRAFT_188913</name>
</gene>
<reference evidence="1" key="1">
    <citation type="submission" date="2019-01" db="EMBL/GenBank/DDBJ databases">
        <title>Draft genome sequences of three monokaryotic isolates of the white-rot basidiomycete fungus Dichomitus squalens.</title>
        <authorList>
            <consortium name="DOE Joint Genome Institute"/>
            <person name="Lopez S.C."/>
            <person name="Andreopoulos B."/>
            <person name="Pangilinan J."/>
            <person name="Lipzen A."/>
            <person name="Riley R."/>
            <person name="Ahrendt S."/>
            <person name="Ng V."/>
            <person name="Barry K."/>
            <person name="Daum C."/>
            <person name="Grigoriev I.V."/>
            <person name="Hilden K.S."/>
            <person name="Makela M.R."/>
            <person name="de Vries R.P."/>
        </authorList>
    </citation>
    <scope>NUCLEOTIDE SEQUENCE [LARGE SCALE GENOMIC DNA]</scope>
    <source>
        <strain evidence="1">OM18370.1</strain>
    </source>
</reference>
<dbReference type="Proteomes" id="UP000292957">
    <property type="component" value="Unassembled WGS sequence"/>
</dbReference>
<accession>A0A4Q9M674</accession>
<proteinExistence type="predicted"/>
<dbReference type="AlphaFoldDB" id="A0A4Q9M674"/>
<evidence type="ECO:0000313" key="1">
    <source>
        <dbReference type="EMBL" id="TBU21797.1"/>
    </source>
</evidence>
<name>A0A4Q9M674_9APHY</name>
<protein>
    <submittedName>
        <fullName evidence="1">Uncharacterized protein</fullName>
    </submittedName>
</protein>
<organism evidence="1">
    <name type="scientific">Dichomitus squalens</name>
    <dbReference type="NCBI Taxonomy" id="114155"/>
    <lineage>
        <taxon>Eukaryota</taxon>
        <taxon>Fungi</taxon>
        <taxon>Dikarya</taxon>
        <taxon>Basidiomycota</taxon>
        <taxon>Agaricomycotina</taxon>
        <taxon>Agaricomycetes</taxon>
        <taxon>Polyporales</taxon>
        <taxon>Polyporaceae</taxon>
        <taxon>Dichomitus</taxon>
    </lineage>
</organism>
<dbReference type="EMBL" id="ML143575">
    <property type="protein sequence ID" value="TBU21797.1"/>
    <property type="molecule type" value="Genomic_DNA"/>
</dbReference>